<dbReference type="PROSITE" id="PS51186">
    <property type="entry name" value="GNAT"/>
    <property type="match status" value="1"/>
</dbReference>
<evidence type="ECO:0000313" key="5">
    <source>
        <dbReference type="Proteomes" id="UP000249754"/>
    </source>
</evidence>
<comment type="caution">
    <text evidence="4">The sequence shown here is derived from an EMBL/GenBank/DDBJ whole genome shotgun (WGS) entry which is preliminary data.</text>
</comment>
<reference evidence="4 5" key="1">
    <citation type="submission" date="2018-06" db="EMBL/GenBank/DDBJ databases">
        <title>Genomic Encyclopedia of Archaeal and Bacterial Type Strains, Phase II (KMG-II): from individual species to whole genera.</title>
        <authorList>
            <person name="Goeker M."/>
        </authorList>
    </citation>
    <scope>NUCLEOTIDE SEQUENCE [LARGE SCALE GENOMIC DNA]</scope>
    <source>
        <strain evidence="4 5">DSM 14825</strain>
    </source>
</reference>
<dbReference type="CDD" id="cd04301">
    <property type="entry name" value="NAT_SF"/>
    <property type="match status" value="1"/>
</dbReference>
<gene>
    <name evidence="4" type="ORF">LY11_01084</name>
</gene>
<evidence type="ECO:0000313" key="4">
    <source>
        <dbReference type="EMBL" id="RAJ34193.1"/>
    </source>
</evidence>
<organism evidence="4 5">
    <name type="scientific">Pedobacter cryoconitis</name>
    <dbReference type="NCBI Taxonomy" id="188932"/>
    <lineage>
        <taxon>Bacteria</taxon>
        <taxon>Pseudomonadati</taxon>
        <taxon>Bacteroidota</taxon>
        <taxon>Sphingobacteriia</taxon>
        <taxon>Sphingobacteriales</taxon>
        <taxon>Sphingobacteriaceae</taxon>
        <taxon>Pedobacter</taxon>
    </lineage>
</organism>
<dbReference type="Proteomes" id="UP000249754">
    <property type="component" value="Unassembled WGS sequence"/>
</dbReference>
<keyword evidence="1" id="KW-0808">Transferase</keyword>
<sequence>MITLRKAKEEDVSIIQRIGTLTFRPTYGHILDQVQIDYMLDQFYSIAALTKQLMEGHTFLIAQEGDQDLAFAAYSTTTHQQHIVTKLHKLYVLPEAHGKGLGKLLMNEVRNKAIEAGADTLTLNVNRYNNAKDFYEKMGFVVKETVDIEIGNGFFMNDYVMALPLTTLKPA</sequence>
<keyword evidence="4" id="KW-0689">Ribosomal protein</keyword>
<evidence type="ECO:0000256" key="2">
    <source>
        <dbReference type="ARBA" id="ARBA00023315"/>
    </source>
</evidence>
<evidence type="ECO:0000259" key="3">
    <source>
        <dbReference type="PROSITE" id="PS51186"/>
    </source>
</evidence>
<dbReference type="OrthoDB" id="9800604at2"/>
<name>A0A327T3A5_9SPHI</name>
<dbReference type="GO" id="GO:0005840">
    <property type="term" value="C:ribosome"/>
    <property type="evidence" value="ECO:0007669"/>
    <property type="project" value="UniProtKB-KW"/>
</dbReference>
<evidence type="ECO:0000256" key="1">
    <source>
        <dbReference type="ARBA" id="ARBA00022679"/>
    </source>
</evidence>
<accession>A0A327T3A5</accession>
<dbReference type="GO" id="GO:0016747">
    <property type="term" value="F:acyltransferase activity, transferring groups other than amino-acyl groups"/>
    <property type="evidence" value="ECO:0007669"/>
    <property type="project" value="InterPro"/>
</dbReference>
<dbReference type="SUPFAM" id="SSF55729">
    <property type="entry name" value="Acyl-CoA N-acyltransferases (Nat)"/>
    <property type="match status" value="1"/>
</dbReference>
<keyword evidence="4" id="KW-0687">Ribonucleoprotein</keyword>
<dbReference type="EMBL" id="QLLR01000003">
    <property type="protein sequence ID" value="RAJ34193.1"/>
    <property type="molecule type" value="Genomic_DNA"/>
</dbReference>
<dbReference type="PANTHER" id="PTHR43877">
    <property type="entry name" value="AMINOALKYLPHOSPHONATE N-ACETYLTRANSFERASE-RELATED-RELATED"/>
    <property type="match status" value="1"/>
</dbReference>
<dbReference type="InterPro" id="IPR016181">
    <property type="entry name" value="Acyl_CoA_acyltransferase"/>
</dbReference>
<dbReference type="InterPro" id="IPR000182">
    <property type="entry name" value="GNAT_dom"/>
</dbReference>
<protein>
    <submittedName>
        <fullName evidence="4">Ribosomal protein S18 acetylase RimI-like enzyme</fullName>
    </submittedName>
</protein>
<feature type="domain" description="N-acetyltransferase" evidence="3">
    <location>
        <begin position="2"/>
        <end position="166"/>
    </location>
</feature>
<dbReference type="Pfam" id="PF13673">
    <property type="entry name" value="Acetyltransf_10"/>
    <property type="match status" value="1"/>
</dbReference>
<dbReference type="AlphaFoldDB" id="A0A327T3A5"/>
<dbReference type="RefSeq" id="WP_111632697.1">
    <property type="nucleotide sequence ID" value="NZ_QLLR01000003.1"/>
</dbReference>
<proteinExistence type="predicted"/>
<keyword evidence="2" id="KW-0012">Acyltransferase</keyword>
<dbReference type="STRING" id="188932.AY601_4033"/>
<dbReference type="Gene3D" id="3.40.630.30">
    <property type="match status" value="1"/>
</dbReference>
<dbReference type="InterPro" id="IPR050832">
    <property type="entry name" value="Bact_Acetyltransf"/>
</dbReference>